<protein>
    <recommendedName>
        <fullName evidence="4 10">Ribonuclease H</fullName>
        <shortName evidence="10">RNase H</shortName>
        <ecNumber evidence="4 10">3.1.26.4</ecNumber>
    </recommendedName>
</protein>
<dbReference type="HAMAP" id="MF_00042">
    <property type="entry name" value="RNase_H"/>
    <property type="match status" value="1"/>
</dbReference>
<evidence type="ECO:0000259" key="11">
    <source>
        <dbReference type="PROSITE" id="PS50879"/>
    </source>
</evidence>
<dbReference type="InterPro" id="IPR012337">
    <property type="entry name" value="RNaseH-like_sf"/>
</dbReference>
<comment type="subcellular location">
    <subcellularLocation>
        <location evidence="10">Cytoplasm</location>
    </subcellularLocation>
</comment>
<proteinExistence type="inferred from homology"/>
<sequence length="162" mass="17824">MQKVMIYTDGSSLGNPGPGGYGAVLLYGEHRKELSGGFLKTTNNRMELMAAIVGLEALKKPCVVELVSDSKYVVDAMRLGWIRGWKMKGWSRGPSKPLKNADLWQRLERAQEKHQVTWTWVKGHAGHEHNERCDALAVAAAEGGELPEDVGYEGGAEDLFQG</sequence>
<evidence type="ECO:0000256" key="7">
    <source>
        <dbReference type="ARBA" id="ARBA00022759"/>
    </source>
</evidence>
<dbReference type="Gene3D" id="3.30.420.10">
    <property type="entry name" value="Ribonuclease H-like superfamily/Ribonuclease H"/>
    <property type="match status" value="1"/>
</dbReference>
<evidence type="ECO:0000256" key="4">
    <source>
        <dbReference type="ARBA" id="ARBA00012180"/>
    </source>
</evidence>
<dbReference type="CDD" id="cd09278">
    <property type="entry name" value="RNase_HI_prokaryote_like"/>
    <property type="match status" value="1"/>
</dbReference>
<dbReference type="InterPro" id="IPR022892">
    <property type="entry name" value="RNaseHI"/>
</dbReference>
<evidence type="ECO:0000256" key="5">
    <source>
        <dbReference type="ARBA" id="ARBA00022722"/>
    </source>
</evidence>
<evidence type="ECO:0000256" key="10">
    <source>
        <dbReference type="HAMAP-Rule" id="MF_00042"/>
    </source>
</evidence>
<evidence type="ECO:0000256" key="8">
    <source>
        <dbReference type="ARBA" id="ARBA00022801"/>
    </source>
</evidence>
<dbReference type="InterPro" id="IPR036397">
    <property type="entry name" value="RNaseH_sf"/>
</dbReference>
<feature type="binding site" evidence="10">
    <location>
        <position position="69"/>
    </location>
    <ligand>
        <name>Mg(2+)</name>
        <dbReference type="ChEBI" id="CHEBI:18420"/>
        <label>1</label>
    </ligand>
</feature>
<dbReference type="GO" id="GO:0004523">
    <property type="term" value="F:RNA-DNA hybrid ribonuclease activity"/>
    <property type="evidence" value="ECO:0007669"/>
    <property type="project" value="UniProtKB-EC"/>
</dbReference>
<dbReference type="SUPFAM" id="SSF53098">
    <property type="entry name" value="Ribonuclease H-like"/>
    <property type="match status" value="1"/>
</dbReference>
<feature type="binding site" evidence="10">
    <location>
        <position position="134"/>
    </location>
    <ligand>
        <name>Mg(2+)</name>
        <dbReference type="ChEBI" id="CHEBI:18420"/>
        <label>2</label>
    </ligand>
</feature>
<keyword evidence="8 10" id="KW-0378">Hydrolase</keyword>
<accession>A0ABW4ZC99</accession>
<keyword evidence="9 10" id="KW-0460">Magnesium</keyword>
<keyword evidence="10" id="KW-0963">Cytoplasm</keyword>
<comment type="similarity">
    <text evidence="2 10">Belongs to the RNase H family.</text>
</comment>
<keyword evidence="7 10" id="KW-0255">Endonuclease</keyword>
<dbReference type="InterPro" id="IPR050092">
    <property type="entry name" value="RNase_H"/>
</dbReference>
<keyword evidence="5 10" id="KW-0540">Nuclease</keyword>
<evidence type="ECO:0000256" key="6">
    <source>
        <dbReference type="ARBA" id="ARBA00022723"/>
    </source>
</evidence>
<keyword evidence="13" id="KW-1185">Reference proteome</keyword>
<feature type="binding site" evidence="10">
    <location>
        <position position="9"/>
    </location>
    <ligand>
        <name>Mg(2+)</name>
        <dbReference type="ChEBI" id="CHEBI:18420"/>
        <label>1</label>
    </ligand>
</feature>
<reference evidence="13" key="1">
    <citation type="journal article" date="2019" name="Int. J. Syst. Evol. Microbiol.">
        <title>The Global Catalogue of Microorganisms (GCM) 10K type strain sequencing project: providing services to taxonomists for standard genome sequencing and annotation.</title>
        <authorList>
            <consortium name="The Broad Institute Genomics Platform"/>
            <consortium name="The Broad Institute Genome Sequencing Center for Infectious Disease"/>
            <person name="Wu L."/>
            <person name="Ma J."/>
        </authorList>
    </citation>
    <scope>NUCLEOTIDE SEQUENCE [LARGE SCALE GENOMIC DNA]</scope>
    <source>
        <strain evidence="13">CCUG 57942</strain>
    </source>
</reference>
<evidence type="ECO:0000313" key="12">
    <source>
        <dbReference type="EMBL" id="MFD2159471.1"/>
    </source>
</evidence>
<dbReference type="NCBIfam" id="NF001236">
    <property type="entry name" value="PRK00203.1"/>
    <property type="match status" value="1"/>
</dbReference>
<evidence type="ECO:0000256" key="2">
    <source>
        <dbReference type="ARBA" id="ARBA00005300"/>
    </source>
</evidence>
<dbReference type="RefSeq" id="WP_377091363.1">
    <property type="nucleotide sequence ID" value="NZ_JBHSJL010000014.1"/>
</dbReference>
<name>A0ABW4ZC99_9BACT</name>
<dbReference type="Proteomes" id="UP001597389">
    <property type="component" value="Unassembled WGS sequence"/>
</dbReference>
<dbReference type="PANTHER" id="PTHR10642">
    <property type="entry name" value="RIBONUCLEASE H1"/>
    <property type="match status" value="1"/>
</dbReference>
<feature type="binding site" evidence="10">
    <location>
        <position position="47"/>
    </location>
    <ligand>
        <name>Mg(2+)</name>
        <dbReference type="ChEBI" id="CHEBI:18420"/>
        <label>1</label>
    </ligand>
</feature>
<comment type="cofactor">
    <cofactor evidence="10">
        <name>Mg(2+)</name>
        <dbReference type="ChEBI" id="CHEBI:18420"/>
    </cofactor>
    <text evidence="10">Binds 1 Mg(2+) ion per subunit. May bind a second metal ion at a regulatory site, or after substrate binding.</text>
</comment>
<comment type="subunit">
    <text evidence="3 10">Monomer.</text>
</comment>
<evidence type="ECO:0000256" key="9">
    <source>
        <dbReference type="ARBA" id="ARBA00022842"/>
    </source>
</evidence>
<dbReference type="EMBL" id="JBHUJB010000046">
    <property type="protein sequence ID" value="MFD2159471.1"/>
    <property type="molecule type" value="Genomic_DNA"/>
</dbReference>
<gene>
    <name evidence="10 12" type="primary">rnhA</name>
    <name evidence="12" type="ORF">ACFSW8_11210</name>
</gene>
<evidence type="ECO:0000256" key="3">
    <source>
        <dbReference type="ARBA" id="ARBA00011245"/>
    </source>
</evidence>
<dbReference type="PROSITE" id="PS50879">
    <property type="entry name" value="RNASE_H_1"/>
    <property type="match status" value="1"/>
</dbReference>
<keyword evidence="6 10" id="KW-0479">Metal-binding</keyword>
<evidence type="ECO:0000313" key="13">
    <source>
        <dbReference type="Proteomes" id="UP001597389"/>
    </source>
</evidence>
<dbReference type="EC" id="3.1.26.4" evidence="4 10"/>
<dbReference type="PANTHER" id="PTHR10642:SF26">
    <property type="entry name" value="RIBONUCLEASE H1"/>
    <property type="match status" value="1"/>
</dbReference>
<organism evidence="12 13">
    <name type="scientific">Rubritalea tangerina</name>
    <dbReference type="NCBI Taxonomy" id="430798"/>
    <lineage>
        <taxon>Bacteria</taxon>
        <taxon>Pseudomonadati</taxon>
        <taxon>Verrucomicrobiota</taxon>
        <taxon>Verrucomicrobiia</taxon>
        <taxon>Verrucomicrobiales</taxon>
        <taxon>Rubritaleaceae</taxon>
        <taxon>Rubritalea</taxon>
    </lineage>
</organism>
<evidence type="ECO:0000256" key="1">
    <source>
        <dbReference type="ARBA" id="ARBA00000077"/>
    </source>
</evidence>
<dbReference type="InterPro" id="IPR002156">
    <property type="entry name" value="RNaseH_domain"/>
</dbReference>
<feature type="domain" description="RNase H type-1" evidence="11">
    <location>
        <begin position="1"/>
        <end position="142"/>
    </location>
</feature>
<comment type="function">
    <text evidence="10">Endonuclease that specifically degrades the RNA of RNA-DNA hybrids.</text>
</comment>
<comment type="caution">
    <text evidence="12">The sequence shown here is derived from an EMBL/GenBank/DDBJ whole genome shotgun (WGS) entry which is preliminary data.</text>
</comment>
<feature type="binding site" evidence="10">
    <location>
        <position position="9"/>
    </location>
    <ligand>
        <name>Mg(2+)</name>
        <dbReference type="ChEBI" id="CHEBI:18420"/>
        <label>2</label>
    </ligand>
</feature>
<comment type="catalytic activity">
    <reaction evidence="1 10">
        <text>Endonucleolytic cleavage to 5'-phosphomonoester.</text>
        <dbReference type="EC" id="3.1.26.4"/>
    </reaction>
</comment>
<dbReference type="Pfam" id="PF00075">
    <property type="entry name" value="RNase_H"/>
    <property type="match status" value="1"/>
</dbReference>